<feature type="transmembrane region" description="Helical" evidence="1">
    <location>
        <begin position="248"/>
        <end position="267"/>
    </location>
</feature>
<protein>
    <recommendedName>
        <fullName evidence="4">Glycosyltransferase RgtA/B/C/D-like domain-containing protein</fullName>
    </recommendedName>
</protein>
<dbReference type="OrthoDB" id="3463714at2"/>
<dbReference type="EMBL" id="SMJW01000130">
    <property type="protein sequence ID" value="TDC12401.1"/>
    <property type="molecule type" value="Genomic_DNA"/>
</dbReference>
<keyword evidence="3" id="KW-1185">Reference proteome</keyword>
<evidence type="ECO:0000313" key="2">
    <source>
        <dbReference type="EMBL" id="TDC12401.1"/>
    </source>
</evidence>
<accession>A0A4R4NRY7</accession>
<keyword evidence="1" id="KW-1133">Transmembrane helix</keyword>
<proteinExistence type="predicted"/>
<feature type="transmembrane region" description="Helical" evidence="1">
    <location>
        <begin position="154"/>
        <end position="180"/>
    </location>
</feature>
<feature type="transmembrane region" description="Helical" evidence="1">
    <location>
        <begin position="200"/>
        <end position="227"/>
    </location>
</feature>
<evidence type="ECO:0000313" key="3">
    <source>
        <dbReference type="Proteomes" id="UP000295431"/>
    </source>
</evidence>
<name>A0A4R4NRY7_9ACTN</name>
<dbReference type="AlphaFoldDB" id="A0A4R4NRY7"/>
<sequence length="476" mass="51994">MGTLFTAAFALFGWGAGVRPISDNSFLLHLKTGHWILQHGIPRSDVFSATAHGTPWVAQSWLAEILYAGLDVAVGPHGVQLLDGTVGAVIAAATFRLACVRTGDTVRAAAVTAPVVLASGLLWSPRPLLLGLLMTSILIWTIEVPDSLPGRRPLLTAPVLMWCWVNVHGSFVLGFAYLGLHLAGRWLDGHRPWADREGRLLGAAGLSLVACLANPYGLGLLLFPLHLVQRGEILQMVDEWQSPDARSAEGAAFIVVLAIVVAVFALARRRPSYRDVVVVLPFLASGLWAERNIAIAPLVAAPVLAFLVARPEPRPDDRERFHFAVLSLLVLGGVLWSLPVLNRPALQLDGVYPIKAMQAVERDGLLGRRLLTTDEWGAYVVHAYWPRQKVFVDDRYDMYPVPLLKDYLKVMNGAPGWQQILDRYGVDVAMVEHEAPLSSLLASDAGWRREYADDMSVVYVRRQILAHGRSPGGTGP</sequence>
<dbReference type="RefSeq" id="WP_131942327.1">
    <property type="nucleotide sequence ID" value="NZ_BAAAMX010000001.1"/>
</dbReference>
<gene>
    <name evidence="2" type="ORF">E1284_23665</name>
</gene>
<organism evidence="2 3">
    <name type="scientific">Actinomadura bangladeshensis</name>
    <dbReference type="NCBI Taxonomy" id="453573"/>
    <lineage>
        <taxon>Bacteria</taxon>
        <taxon>Bacillati</taxon>
        <taxon>Actinomycetota</taxon>
        <taxon>Actinomycetes</taxon>
        <taxon>Streptosporangiales</taxon>
        <taxon>Thermomonosporaceae</taxon>
        <taxon>Actinomadura</taxon>
    </lineage>
</organism>
<keyword evidence="1" id="KW-0472">Membrane</keyword>
<feature type="transmembrane region" description="Helical" evidence="1">
    <location>
        <begin position="287"/>
        <end position="309"/>
    </location>
</feature>
<feature type="transmembrane region" description="Helical" evidence="1">
    <location>
        <begin position="321"/>
        <end position="338"/>
    </location>
</feature>
<reference evidence="2 3" key="1">
    <citation type="submission" date="2019-03" db="EMBL/GenBank/DDBJ databases">
        <title>Draft genome sequences of novel Actinobacteria.</title>
        <authorList>
            <person name="Sahin N."/>
            <person name="Ay H."/>
            <person name="Saygin H."/>
        </authorList>
    </citation>
    <scope>NUCLEOTIDE SEQUENCE [LARGE SCALE GENOMIC DNA]</scope>
    <source>
        <strain evidence="2 3">DSM 45347</strain>
    </source>
</reference>
<feature type="transmembrane region" description="Helical" evidence="1">
    <location>
        <begin position="123"/>
        <end position="142"/>
    </location>
</feature>
<comment type="caution">
    <text evidence="2">The sequence shown here is derived from an EMBL/GenBank/DDBJ whole genome shotgun (WGS) entry which is preliminary data.</text>
</comment>
<keyword evidence="1" id="KW-0812">Transmembrane</keyword>
<evidence type="ECO:0000256" key="1">
    <source>
        <dbReference type="SAM" id="Phobius"/>
    </source>
</evidence>
<evidence type="ECO:0008006" key="4">
    <source>
        <dbReference type="Google" id="ProtNLM"/>
    </source>
</evidence>
<dbReference type="Proteomes" id="UP000295431">
    <property type="component" value="Unassembled WGS sequence"/>
</dbReference>